<feature type="domain" description="Ferric oxidoreductase" evidence="6">
    <location>
        <begin position="39"/>
        <end position="154"/>
    </location>
</feature>
<comment type="subcellular location">
    <subcellularLocation>
        <location evidence="1">Membrane</location>
        <topology evidence="1">Multi-pass membrane protein</topology>
    </subcellularLocation>
</comment>
<evidence type="ECO:0000256" key="4">
    <source>
        <dbReference type="ARBA" id="ARBA00023136"/>
    </source>
</evidence>
<sequence length="236" mass="25584">MFVLTLRIALCLIVPFGAIFLLGAMPGVNLAWDFSNASGFIAGVLFLLLFAYTGRPLAQPRHDGKFFMVLHRDLGLVALAMLVVHVAVMLVDEPLVADQLSLGAPWPMVAGNAATLILLLLVPLSLASVRRRLWSTHRHFRRWHYAASVVILLLTAVHMIGIGYYTGAISKTVFWVALTVLALSARMFQPARPNLGAGGRRRKTARLASYLSIGVLCSGLLLAGIYSLLGSVDLPL</sequence>
<keyword evidence="4 5" id="KW-0472">Membrane</keyword>
<evidence type="ECO:0000259" key="6">
    <source>
        <dbReference type="Pfam" id="PF01794"/>
    </source>
</evidence>
<accession>A0A239HRL3</accession>
<feature type="transmembrane region" description="Helical" evidence="5">
    <location>
        <begin position="172"/>
        <end position="188"/>
    </location>
</feature>
<evidence type="ECO:0000313" key="8">
    <source>
        <dbReference type="Proteomes" id="UP000242915"/>
    </source>
</evidence>
<dbReference type="RefSeq" id="WP_089360706.1">
    <property type="nucleotide sequence ID" value="NZ_FZOG01000005.1"/>
</dbReference>
<evidence type="ECO:0000256" key="5">
    <source>
        <dbReference type="SAM" id="Phobius"/>
    </source>
</evidence>
<dbReference type="AlphaFoldDB" id="A0A239HRL3"/>
<organism evidence="7 8">
    <name type="scientific">Pseudomonas segetis</name>
    <dbReference type="NCBI Taxonomy" id="298908"/>
    <lineage>
        <taxon>Bacteria</taxon>
        <taxon>Pseudomonadati</taxon>
        <taxon>Pseudomonadota</taxon>
        <taxon>Gammaproteobacteria</taxon>
        <taxon>Pseudomonadales</taxon>
        <taxon>Pseudomonadaceae</taxon>
        <taxon>Pseudomonas</taxon>
    </lineage>
</organism>
<evidence type="ECO:0000256" key="2">
    <source>
        <dbReference type="ARBA" id="ARBA00022692"/>
    </source>
</evidence>
<proteinExistence type="predicted"/>
<feature type="transmembrane region" description="Helical" evidence="5">
    <location>
        <begin position="208"/>
        <end position="229"/>
    </location>
</feature>
<reference evidence="8" key="1">
    <citation type="submission" date="2017-06" db="EMBL/GenBank/DDBJ databases">
        <authorList>
            <person name="Varghese N."/>
            <person name="Submissions S."/>
        </authorList>
    </citation>
    <scope>NUCLEOTIDE SEQUENCE [LARGE SCALE GENOMIC DNA]</scope>
    <source>
        <strain evidence="8">CIP 108523</strain>
    </source>
</reference>
<evidence type="ECO:0000256" key="1">
    <source>
        <dbReference type="ARBA" id="ARBA00004141"/>
    </source>
</evidence>
<keyword evidence="8" id="KW-1185">Reference proteome</keyword>
<keyword evidence="2 5" id="KW-0812">Transmembrane</keyword>
<dbReference type="InterPro" id="IPR013130">
    <property type="entry name" value="Fe3_Rdtase_TM_dom"/>
</dbReference>
<dbReference type="Pfam" id="PF01794">
    <property type="entry name" value="Ferric_reduct"/>
    <property type="match status" value="1"/>
</dbReference>
<feature type="transmembrane region" description="Helical" evidence="5">
    <location>
        <begin position="34"/>
        <end position="53"/>
    </location>
</feature>
<dbReference type="Proteomes" id="UP000242915">
    <property type="component" value="Unassembled WGS sequence"/>
</dbReference>
<feature type="transmembrane region" description="Helical" evidence="5">
    <location>
        <begin position="74"/>
        <end position="91"/>
    </location>
</feature>
<gene>
    <name evidence="7" type="ORF">SAMN05216255_3543</name>
</gene>
<dbReference type="EMBL" id="FZOG01000005">
    <property type="protein sequence ID" value="SNS83871.1"/>
    <property type="molecule type" value="Genomic_DNA"/>
</dbReference>
<feature type="transmembrane region" description="Helical" evidence="5">
    <location>
        <begin position="145"/>
        <end position="166"/>
    </location>
</feature>
<dbReference type="GO" id="GO:0016020">
    <property type="term" value="C:membrane"/>
    <property type="evidence" value="ECO:0007669"/>
    <property type="project" value="UniProtKB-SubCell"/>
</dbReference>
<keyword evidence="3 5" id="KW-1133">Transmembrane helix</keyword>
<name>A0A239HRL3_9PSED</name>
<feature type="transmembrane region" description="Helical" evidence="5">
    <location>
        <begin position="103"/>
        <end position="124"/>
    </location>
</feature>
<protein>
    <submittedName>
        <fullName evidence="7">Ferric reductase like transmembrane component</fullName>
    </submittedName>
</protein>
<feature type="transmembrane region" description="Helical" evidence="5">
    <location>
        <begin position="7"/>
        <end position="28"/>
    </location>
</feature>
<evidence type="ECO:0000313" key="7">
    <source>
        <dbReference type="EMBL" id="SNS83871.1"/>
    </source>
</evidence>
<evidence type="ECO:0000256" key="3">
    <source>
        <dbReference type="ARBA" id="ARBA00022989"/>
    </source>
</evidence>